<feature type="domain" description="DUF5117" evidence="4">
    <location>
        <begin position="141"/>
        <end position="292"/>
    </location>
</feature>
<evidence type="ECO:0000313" key="6">
    <source>
        <dbReference type="Proteomes" id="UP001595629"/>
    </source>
</evidence>
<dbReference type="PANTHER" id="PTHR38478">
    <property type="entry name" value="PEPTIDASE M1A AND M12B"/>
    <property type="match status" value="1"/>
</dbReference>
<dbReference type="Proteomes" id="UP001595629">
    <property type="component" value="Unassembled WGS sequence"/>
</dbReference>
<proteinExistence type="predicted"/>
<feature type="domain" description="EcxA zinc-binding" evidence="3">
    <location>
        <begin position="426"/>
        <end position="725"/>
    </location>
</feature>
<sequence length="862" mass="93276">MKKLNLHVAVLFMAFVSQTAFAQQDATDQAGTSEADATEVAGDADPYAKTLAGATQLGEGPGQLWEKDGQTFLTLPPDLLNRIFMWYAEAVSLPVGVISSGGNAIGETVVRLERRGDTIFVRDLAGESARRAAVSNAGPLSKAKLAPIQLAVESVTLGSVLFGMPILAEGPDGKLLMDVTDVFSSDIGGPLAAASVLAGPLGPPIHDPSRSWIERARSFPENLSIRSHLTFASPDGSSQSMIVGHSLAILPEEPMTPRIASPYMGYFSTSFVEFGDDTPVRDVNYILRHRLERADPNASGLSDPVQPLVYYIGQGIPDRWRPYVKEGIEMWNLAFEAAGFSNAIVARDAPTPEEDPEWSAEDARINVVRWLPQEVANAMGPVIYDPRSGEILSAHILVWPSVVPFFETYYYLLHNAVDEEANNLPLSPELQGELMRYVIAHEVGHTLGLRHNHLASTVWSIAQQRDPDFMAANGPNGSIMAYGRWNQAAQPGDGVETFYPRITAYDRLAIEYGYRDFGDAQETKVGLSKLIERSLNNRPLRWAAAEMPSESRQGNDPRVQRENTASDRVEATRLVTARLYLALANLRDASGNDDDVIRAAYDQALSRYFSFVQSVLANVGGVYDEPVNTARYRPVPAAEQRRSVRFVLEEVPDALDMFEMPELIDSLEPAGARLTLDGAAAQSVSLLLTGVRLGLLDEQQRRDPDAYGPVDLGDDMLAALFDDLGESDPRRRAMQSAFVQSTWDVLVAPPAPRGTLTFLATLLGADADQLNTSASTGAETAYPSWARARLPQLATRLRAAAGGSEDPAVSGHYEELALRIDAALSGKSPPSAADALGAALGGANLTDLRQQSGPMPGTSPLR</sequence>
<keyword evidence="5" id="KW-0482">Metalloprotease</keyword>
<evidence type="ECO:0000259" key="3">
    <source>
        <dbReference type="Pfam" id="PF16313"/>
    </source>
</evidence>
<dbReference type="CDD" id="cd04276">
    <property type="entry name" value="ZnMc_MMP_like_2"/>
    <property type="match status" value="1"/>
</dbReference>
<accession>A0ABV7TET6</accession>
<reference evidence="6" key="1">
    <citation type="journal article" date="2019" name="Int. J. Syst. Evol. Microbiol.">
        <title>The Global Catalogue of Microorganisms (GCM) 10K type strain sequencing project: providing services to taxonomists for standard genome sequencing and annotation.</title>
        <authorList>
            <consortium name="The Broad Institute Genomics Platform"/>
            <consortium name="The Broad Institute Genome Sequencing Center for Infectious Disease"/>
            <person name="Wu L."/>
            <person name="Ma J."/>
        </authorList>
    </citation>
    <scope>NUCLEOTIDE SEQUENCE [LARGE SCALE GENOMIC DNA]</scope>
    <source>
        <strain evidence="6">KCTC 42911</strain>
    </source>
</reference>
<evidence type="ECO:0000313" key="5">
    <source>
        <dbReference type="EMBL" id="MFC3613322.1"/>
    </source>
</evidence>
<dbReference type="Gene3D" id="3.40.390.10">
    <property type="entry name" value="Collagenase (Catalytic Domain)"/>
    <property type="match status" value="1"/>
</dbReference>
<feature type="chain" id="PRO_5046516470" evidence="2">
    <location>
        <begin position="23"/>
        <end position="862"/>
    </location>
</feature>
<feature type="compositionally biased region" description="Basic and acidic residues" evidence="1">
    <location>
        <begin position="553"/>
        <end position="566"/>
    </location>
</feature>
<dbReference type="InterPro" id="IPR024079">
    <property type="entry name" value="MetalloPept_cat_dom_sf"/>
</dbReference>
<feature type="region of interest" description="Disordered" evidence="1">
    <location>
        <begin position="545"/>
        <end position="566"/>
    </location>
</feature>
<organism evidence="5 6">
    <name type="scientific">Lutimaribacter marinistellae</name>
    <dbReference type="NCBI Taxonomy" id="1820329"/>
    <lineage>
        <taxon>Bacteria</taxon>
        <taxon>Pseudomonadati</taxon>
        <taxon>Pseudomonadota</taxon>
        <taxon>Alphaproteobacteria</taxon>
        <taxon>Rhodobacterales</taxon>
        <taxon>Roseobacteraceae</taxon>
        <taxon>Lutimaribacter</taxon>
    </lineage>
</organism>
<comment type="caution">
    <text evidence="5">The sequence shown here is derived from an EMBL/GenBank/DDBJ whole genome shotgun (WGS) entry which is preliminary data.</text>
</comment>
<evidence type="ECO:0000256" key="1">
    <source>
        <dbReference type="SAM" id="MobiDB-lite"/>
    </source>
</evidence>
<gene>
    <name evidence="5" type="ORF">ACFORG_06075</name>
</gene>
<dbReference type="InterPro" id="IPR034032">
    <property type="entry name" value="Zn_MMP-like_bac"/>
</dbReference>
<dbReference type="Pfam" id="PF17148">
    <property type="entry name" value="DUF5117"/>
    <property type="match status" value="1"/>
</dbReference>
<protein>
    <submittedName>
        <fullName evidence="5">Zinc-dependent metalloprotease</fullName>
    </submittedName>
</protein>
<dbReference type="GO" id="GO:0008237">
    <property type="term" value="F:metallopeptidase activity"/>
    <property type="evidence" value="ECO:0007669"/>
    <property type="project" value="UniProtKB-KW"/>
</dbReference>
<dbReference type="InterPro" id="IPR032534">
    <property type="entry name" value="EcxA_zinc-bd"/>
</dbReference>
<name>A0ABV7TET6_9RHOB</name>
<dbReference type="SUPFAM" id="SSF55486">
    <property type="entry name" value="Metalloproteases ('zincins'), catalytic domain"/>
    <property type="match status" value="1"/>
</dbReference>
<keyword evidence="2" id="KW-0732">Signal</keyword>
<evidence type="ECO:0000259" key="4">
    <source>
        <dbReference type="Pfam" id="PF17148"/>
    </source>
</evidence>
<feature type="signal peptide" evidence="2">
    <location>
        <begin position="1"/>
        <end position="22"/>
    </location>
</feature>
<evidence type="ECO:0000256" key="2">
    <source>
        <dbReference type="SAM" id="SignalP"/>
    </source>
</evidence>
<keyword evidence="5" id="KW-0378">Hydrolase</keyword>
<dbReference type="InterPro" id="IPR033413">
    <property type="entry name" value="DUF5117"/>
</dbReference>
<keyword evidence="5" id="KW-0645">Protease</keyword>
<dbReference type="EMBL" id="JBHRXI010000004">
    <property type="protein sequence ID" value="MFC3613322.1"/>
    <property type="molecule type" value="Genomic_DNA"/>
</dbReference>
<dbReference type="PANTHER" id="PTHR38478:SF1">
    <property type="entry name" value="ZINC DEPENDENT METALLOPROTEASE DOMAIN LIPOPROTEIN"/>
    <property type="match status" value="1"/>
</dbReference>
<keyword evidence="6" id="KW-1185">Reference proteome</keyword>
<dbReference type="RefSeq" id="WP_386734491.1">
    <property type="nucleotide sequence ID" value="NZ_JBHRXI010000004.1"/>
</dbReference>
<dbReference type="Pfam" id="PF16313">
    <property type="entry name" value="DUF4953"/>
    <property type="match status" value="1"/>
</dbReference>